<name>A0A1N6F086_9MICO</name>
<dbReference type="STRING" id="232089.SAMN05443544_1624"/>
<dbReference type="InterPro" id="IPR013022">
    <property type="entry name" value="Xyl_isomerase-like_TIM-brl"/>
</dbReference>
<reference evidence="4" key="1">
    <citation type="submission" date="2016-11" db="EMBL/GenBank/DDBJ databases">
        <authorList>
            <person name="Varghese N."/>
            <person name="Submissions S."/>
        </authorList>
    </citation>
    <scope>NUCLEOTIDE SEQUENCE [LARGE SCALE GENOMIC DNA]</scope>
    <source>
        <strain evidence="4">DSM 8595</strain>
    </source>
</reference>
<evidence type="ECO:0000313" key="3">
    <source>
        <dbReference type="EMBL" id="SIN88718.1"/>
    </source>
</evidence>
<dbReference type="PANTHER" id="PTHR12110">
    <property type="entry name" value="HYDROXYPYRUVATE ISOMERASE"/>
    <property type="match status" value="1"/>
</dbReference>
<dbReference type="OrthoDB" id="9815124at2"/>
<evidence type="ECO:0000259" key="2">
    <source>
        <dbReference type="Pfam" id="PF01261"/>
    </source>
</evidence>
<dbReference type="AlphaFoldDB" id="A0A1N6F086"/>
<dbReference type="InterPro" id="IPR036237">
    <property type="entry name" value="Xyl_isomerase-like_sf"/>
</dbReference>
<dbReference type="InterPro" id="IPR050312">
    <property type="entry name" value="IolE/XylAMocC-like"/>
</dbReference>
<accession>A0A1N6F086</accession>
<organism evidence="3 4">
    <name type="scientific">Agromyces cerinus subsp. cerinus</name>
    <dbReference type="NCBI Taxonomy" id="232089"/>
    <lineage>
        <taxon>Bacteria</taxon>
        <taxon>Bacillati</taxon>
        <taxon>Actinomycetota</taxon>
        <taxon>Actinomycetes</taxon>
        <taxon>Micrococcales</taxon>
        <taxon>Microbacteriaceae</taxon>
        <taxon>Agromyces</taxon>
    </lineage>
</organism>
<feature type="domain" description="Xylose isomerase-like TIM barrel" evidence="2">
    <location>
        <begin position="22"/>
        <end position="237"/>
    </location>
</feature>
<keyword evidence="1" id="KW-0119">Carbohydrate metabolism</keyword>
<dbReference type="Proteomes" id="UP000184699">
    <property type="component" value="Unassembled WGS sequence"/>
</dbReference>
<dbReference type="Pfam" id="PF01261">
    <property type="entry name" value="AP_endonuc_2"/>
    <property type="match status" value="1"/>
</dbReference>
<evidence type="ECO:0000256" key="1">
    <source>
        <dbReference type="ARBA" id="ARBA00023277"/>
    </source>
</evidence>
<dbReference type="PANTHER" id="PTHR12110:SF53">
    <property type="entry name" value="BLR5974 PROTEIN"/>
    <property type="match status" value="1"/>
</dbReference>
<gene>
    <name evidence="3" type="ORF">SAMN05443544_1624</name>
</gene>
<dbReference type="RefSeq" id="WP_074259833.1">
    <property type="nucleotide sequence ID" value="NZ_FSRJ01000002.1"/>
</dbReference>
<dbReference type="EMBL" id="FSRJ01000002">
    <property type="protein sequence ID" value="SIN88718.1"/>
    <property type="molecule type" value="Genomic_DNA"/>
</dbReference>
<dbReference type="Gene3D" id="3.20.20.150">
    <property type="entry name" value="Divalent-metal-dependent TIM barrel enzymes"/>
    <property type="match status" value="1"/>
</dbReference>
<evidence type="ECO:0000313" key="4">
    <source>
        <dbReference type="Proteomes" id="UP000184699"/>
    </source>
</evidence>
<protein>
    <submittedName>
        <fullName evidence="3">Sugar phosphate isomerase/epimerase</fullName>
    </submittedName>
</protein>
<dbReference type="GO" id="GO:0016853">
    <property type="term" value="F:isomerase activity"/>
    <property type="evidence" value="ECO:0007669"/>
    <property type="project" value="UniProtKB-KW"/>
</dbReference>
<proteinExistence type="predicted"/>
<keyword evidence="3" id="KW-0413">Isomerase</keyword>
<dbReference type="SUPFAM" id="SSF51658">
    <property type="entry name" value="Xylose isomerase-like"/>
    <property type="match status" value="1"/>
</dbReference>
<keyword evidence="4" id="KW-1185">Reference proteome</keyword>
<sequence length="267" mass="28194">MPLAFSTLGAPGVGLADVVSIATRNGVEGVELRAGDGQLVEVRMRAAQRAEVRAGFTDSGIRVLAVAGYVRVCEPGDDGAVVGSLLRHLELAADLGAHAVRVFPGAAGPGADGASRAVRRLAQVSTQLRGDGPRVLIETHDSHPRGRDLRAMLAALDDAVPGHGVGAIWDVFHPWRAGEAPADTAVELAPWLDYVQFKDGTIGGTITGVGDGDLPLDEIAAIVGPDRWWSFEWEKAWHPELPCLDEALPIAAAWYRRRVQGRVAASS</sequence>